<feature type="compositionally biased region" description="Basic and acidic residues" evidence="12">
    <location>
        <begin position="346"/>
        <end position="363"/>
    </location>
</feature>
<feature type="transmembrane region" description="Helical" evidence="13">
    <location>
        <begin position="1040"/>
        <end position="1056"/>
    </location>
</feature>
<evidence type="ECO:0000256" key="4">
    <source>
        <dbReference type="ARBA" id="ARBA00022670"/>
    </source>
</evidence>
<evidence type="ECO:0000256" key="1">
    <source>
        <dbReference type="ARBA" id="ARBA00003012"/>
    </source>
</evidence>
<keyword evidence="16" id="KW-1185">Reference proteome</keyword>
<dbReference type="FunFam" id="3.50.30.30:FF:000007">
    <property type="entry name" value="Signal peptide peptidase-like 3"/>
    <property type="match status" value="1"/>
</dbReference>
<evidence type="ECO:0000256" key="11">
    <source>
        <dbReference type="ARBA" id="ARBA00023180"/>
    </source>
</evidence>
<keyword evidence="8" id="KW-0378">Hydrolase</keyword>
<comment type="function">
    <text evidence="1">Intramembrane-cleaving aspartic protease (I-CLiP) that cleaves type II membrane signal peptides in the hydrophobic plane of the membrane.</text>
</comment>
<dbReference type="GO" id="GO:0005765">
    <property type="term" value="C:lysosomal membrane"/>
    <property type="evidence" value="ECO:0007669"/>
    <property type="project" value="TreeGrafter"/>
</dbReference>
<name>A0A8T2ZWZ0_POPDE</name>
<feature type="region of interest" description="Disordered" evidence="12">
    <location>
        <begin position="51"/>
        <end position="114"/>
    </location>
</feature>
<feature type="transmembrane region" description="Helical" evidence="13">
    <location>
        <begin position="822"/>
        <end position="851"/>
    </location>
</feature>
<dbReference type="GO" id="GO:0098554">
    <property type="term" value="C:cytoplasmic side of endoplasmic reticulum membrane"/>
    <property type="evidence" value="ECO:0007669"/>
    <property type="project" value="TreeGrafter"/>
</dbReference>
<dbReference type="GO" id="GO:0010008">
    <property type="term" value="C:endosome membrane"/>
    <property type="evidence" value="ECO:0007669"/>
    <property type="project" value="UniProtKB-SubCell"/>
</dbReference>
<dbReference type="SMART" id="SM00730">
    <property type="entry name" value="PSN"/>
    <property type="match status" value="1"/>
</dbReference>
<keyword evidence="10 13" id="KW-0472">Membrane</keyword>
<dbReference type="PANTHER" id="PTHR12174">
    <property type="entry name" value="SIGNAL PEPTIDE PEPTIDASE"/>
    <property type="match status" value="1"/>
</dbReference>
<evidence type="ECO:0000256" key="3">
    <source>
        <dbReference type="ARBA" id="ARBA00006859"/>
    </source>
</evidence>
<keyword evidence="4" id="KW-0645">Protease</keyword>
<evidence type="ECO:0000313" key="15">
    <source>
        <dbReference type="EMBL" id="KAH8521977.1"/>
    </source>
</evidence>
<dbReference type="GO" id="GO:0030660">
    <property type="term" value="C:Golgi-associated vesicle membrane"/>
    <property type="evidence" value="ECO:0007669"/>
    <property type="project" value="TreeGrafter"/>
</dbReference>
<feature type="domain" description="PA" evidence="14">
    <location>
        <begin position="653"/>
        <end position="716"/>
    </location>
</feature>
<comment type="caution">
    <text evidence="15">The sequence shown here is derived from an EMBL/GenBank/DDBJ whole genome shotgun (WGS) entry which is preliminary data.</text>
</comment>
<dbReference type="GO" id="GO:0042500">
    <property type="term" value="F:aspartic endopeptidase activity, intramembrane cleaving"/>
    <property type="evidence" value="ECO:0007669"/>
    <property type="project" value="InterPro"/>
</dbReference>
<feature type="transmembrane region" description="Helical" evidence="13">
    <location>
        <begin position="863"/>
        <end position="887"/>
    </location>
</feature>
<evidence type="ECO:0000256" key="6">
    <source>
        <dbReference type="ARBA" id="ARBA00022729"/>
    </source>
</evidence>
<dbReference type="SUPFAM" id="SSF52025">
    <property type="entry name" value="PA domain"/>
    <property type="match status" value="1"/>
</dbReference>
<dbReference type="InterPro" id="IPR006639">
    <property type="entry name" value="Preselin/SPP"/>
</dbReference>
<dbReference type="GO" id="GO:0033619">
    <property type="term" value="P:membrane protein proteolysis"/>
    <property type="evidence" value="ECO:0007669"/>
    <property type="project" value="TreeGrafter"/>
</dbReference>
<evidence type="ECO:0000256" key="13">
    <source>
        <dbReference type="SAM" id="Phobius"/>
    </source>
</evidence>
<keyword evidence="11" id="KW-0325">Glycoprotein</keyword>
<dbReference type="AlphaFoldDB" id="A0A8T2ZWZ0"/>
<feature type="transmembrane region" description="Helical" evidence="13">
    <location>
        <begin position="796"/>
        <end position="816"/>
    </location>
</feature>
<dbReference type="Pfam" id="PF04258">
    <property type="entry name" value="Peptidase_A22B"/>
    <property type="match status" value="1"/>
</dbReference>
<dbReference type="InterPro" id="IPR003137">
    <property type="entry name" value="PA_domain"/>
</dbReference>
<dbReference type="PANTHER" id="PTHR12174:SF75">
    <property type="entry name" value="SIGNAL PEPTIDE PEPTIDASE-LIKE 2"/>
    <property type="match status" value="1"/>
</dbReference>
<keyword evidence="7" id="KW-0967">Endosome</keyword>
<feature type="region of interest" description="Disordered" evidence="12">
    <location>
        <begin position="1"/>
        <end position="39"/>
    </location>
</feature>
<feature type="transmembrane region" description="Helical" evidence="13">
    <location>
        <begin position="920"/>
        <end position="938"/>
    </location>
</feature>
<feature type="transmembrane region" description="Helical" evidence="13">
    <location>
        <begin position="975"/>
        <end position="997"/>
    </location>
</feature>
<evidence type="ECO:0000256" key="8">
    <source>
        <dbReference type="ARBA" id="ARBA00022801"/>
    </source>
</evidence>
<evidence type="ECO:0000256" key="7">
    <source>
        <dbReference type="ARBA" id="ARBA00022753"/>
    </source>
</evidence>
<feature type="transmembrane region" description="Helical" evidence="13">
    <location>
        <begin position="1009"/>
        <end position="1028"/>
    </location>
</feature>
<evidence type="ECO:0000256" key="9">
    <source>
        <dbReference type="ARBA" id="ARBA00022989"/>
    </source>
</evidence>
<dbReference type="InterPro" id="IPR007369">
    <property type="entry name" value="Peptidase_A22B_SPP"/>
</dbReference>
<evidence type="ECO:0000256" key="2">
    <source>
        <dbReference type="ARBA" id="ARBA00004337"/>
    </source>
</evidence>
<dbReference type="Pfam" id="PF02225">
    <property type="entry name" value="PA"/>
    <property type="match status" value="1"/>
</dbReference>
<protein>
    <recommendedName>
        <fullName evidence="14">PA domain-containing protein</fullName>
    </recommendedName>
</protein>
<comment type="subcellular location">
    <subcellularLocation>
        <location evidence="2">Endosome membrane</location>
        <topology evidence="2">Multi-pass membrane protein</topology>
    </subcellularLocation>
</comment>
<evidence type="ECO:0000256" key="10">
    <source>
        <dbReference type="ARBA" id="ARBA00023136"/>
    </source>
</evidence>
<sequence>MAEQLKLQQCWEFRRKDDDSDSSSNDSKPSGEPALKKHKLISSFISVDNDETSDASKLHQIGNCDPGISDQMKSGKAENGRRRRSKKNDSTPNEKKKGPHREVRRKKSKPSTDEQAVFDDLKKYMNFLLEDLKVSRENLLKWMREEMQKLVEEETVSELETREGSFRGEKVQLQLQTSFEENAQVQHQNTFGNLPAQHQNNIQGYGQAQPHNKFAENVHRQNLINFHENSTEVHHQKNFQENIFLQHRNAFSLCRGSQDCNGGSTEGFGKTNKSTDSSNCSLTLDSHISRAIVPMTTTEKEREERMALSAKMNSKPSPSDKNVQVQKPKSIVLGIRAQCNGGSLERSAKGRKITDSNNHHQAPEHQSAYAQAIGSMTSGKKNKGERLALTVEPMFPTGSSNQVASSMYLTLPTVLTKPLEANHRFDTSSLNSIQPRFAGNQIGMSSERSNLILGSSSHHGYFQGMQPEERSRSFAQMSSRDVSYFNQNSTMSSIVGNGLPVPFLQAANSSFNIPTQVSLENLARESGTPGLNMNGGAVRLPGGSYSFSEQLIANNFLNHSSYKADGRLTSYQDGVILLVCHPSSVTAGDIVHDDNLAPKKPGCENDFVLVKVQTWVGGEEDAEFVGVGARFGTTIVSKEKNANQIRLTLSDPQDCCSAPKHKLDRDVIMVHRGHCKFTTKANNAEAAGASAVLIINNQKDIHIPAIILPQDAGASLEKMLLTNTSVSVQLYSPKRPLVDVAEVFLWLMAVGTILCASYWSAWTAREAAAEQDKLLKDAVDEVPNDKAVGVSSVLDINTASAVLFVVIASCFLVILYELMSYWFIELLVVLFCIGGVEGLQTCLVALLSRWFKHAGESYIKVPFFGALLYITLAVSPFCIAFAVGWAMHRNLSFAWIGQDILGIALIITVLQIVHVPNLKVGTVLFSCAFLYDIFWVFVSKKLFHESVMIVVARGDRSGEDGIPMLLKIPRLFDPWGGYSIIGFGDILLPGLLIAFSLRYDWSANKSLCAGYFPWAMLAYGLGLLITYVALNLMDGRGQPALLYIVPFTLGTFLTLGKKREDLRVLWTQGEPQRPCPHVLLQRSQELD</sequence>
<feature type="transmembrane region" description="Helical" evidence="13">
    <location>
        <begin position="743"/>
        <end position="761"/>
    </location>
</feature>
<dbReference type="EMBL" id="JACEGQ020000001">
    <property type="protein sequence ID" value="KAH8521977.1"/>
    <property type="molecule type" value="Genomic_DNA"/>
</dbReference>
<feature type="compositionally biased region" description="Basic and acidic residues" evidence="12">
    <location>
        <begin position="87"/>
        <end position="96"/>
    </location>
</feature>
<dbReference type="InterPro" id="IPR046450">
    <property type="entry name" value="PA_dom_sf"/>
</dbReference>
<gene>
    <name evidence="15" type="ORF">H0E87_002846</name>
</gene>
<keyword evidence="5 13" id="KW-0812">Transmembrane</keyword>
<feature type="region of interest" description="Disordered" evidence="12">
    <location>
        <begin position="345"/>
        <end position="367"/>
    </location>
</feature>
<evidence type="ECO:0000259" key="14">
    <source>
        <dbReference type="Pfam" id="PF02225"/>
    </source>
</evidence>
<evidence type="ECO:0000256" key="12">
    <source>
        <dbReference type="SAM" id="MobiDB-lite"/>
    </source>
</evidence>
<organism evidence="15 16">
    <name type="scientific">Populus deltoides</name>
    <name type="common">Eastern poplar</name>
    <name type="synonym">Eastern cottonwood</name>
    <dbReference type="NCBI Taxonomy" id="3696"/>
    <lineage>
        <taxon>Eukaryota</taxon>
        <taxon>Viridiplantae</taxon>
        <taxon>Streptophyta</taxon>
        <taxon>Embryophyta</taxon>
        <taxon>Tracheophyta</taxon>
        <taxon>Spermatophyta</taxon>
        <taxon>Magnoliopsida</taxon>
        <taxon>eudicotyledons</taxon>
        <taxon>Gunneridae</taxon>
        <taxon>Pentapetalae</taxon>
        <taxon>rosids</taxon>
        <taxon>fabids</taxon>
        <taxon>Malpighiales</taxon>
        <taxon>Salicaceae</taxon>
        <taxon>Saliceae</taxon>
        <taxon>Populus</taxon>
    </lineage>
</organism>
<feature type="transmembrane region" description="Helical" evidence="13">
    <location>
        <begin position="893"/>
        <end position="913"/>
    </location>
</feature>
<keyword evidence="6" id="KW-0732">Signal</keyword>
<feature type="compositionally biased region" description="Basic residues" evidence="12">
    <location>
        <begin position="97"/>
        <end position="109"/>
    </location>
</feature>
<dbReference type="Gene3D" id="3.50.30.30">
    <property type="match status" value="1"/>
</dbReference>
<dbReference type="Proteomes" id="UP000807159">
    <property type="component" value="Chromosome 1"/>
</dbReference>
<accession>A0A8T2ZWZ0</accession>
<evidence type="ECO:0000256" key="5">
    <source>
        <dbReference type="ARBA" id="ARBA00022692"/>
    </source>
</evidence>
<evidence type="ECO:0000313" key="16">
    <source>
        <dbReference type="Proteomes" id="UP000807159"/>
    </source>
</evidence>
<dbReference type="GO" id="GO:0098553">
    <property type="term" value="C:lumenal side of endoplasmic reticulum membrane"/>
    <property type="evidence" value="ECO:0007669"/>
    <property type="project" value="TreeGrafter"/>
</dbReference>
<reference evidence="15" key="1">
    <citation type="journal article" date="2021" name="J. Hered.">
        <title>Genome Assembly of Salicaceae Populus deltoides (Eastern Cottonwood) I-69 Based on Nanopore Sequencing and Hi-C Technologies.</title>
        <authorList>
            <person name="Bai S."/>
            <person name="Wu H."/>
            <person name="Zhang J."/>
            <person name="Pan Z."/>
            <person name="Zhao W."/>
            <person name="Li Z."/>
            <person name="Tong C."/>
        </authorList>
    </citation>
    <scope>NUCLEOTIDE SEQUENCE</scope>
    <source>
        <tissue evidence="15">Leaf</tissue>
    </source>
</reference>
<proteinExistence type="inferred from homology"/>
<keyword evidence="9 13" id="KW-1133">Transmembrane helix</keyword>
<comment type="similarity">
    <text evidence="3">Belongs to the peptidase A22B family.</text>
</comment>